<feature type="compositionally biased region" description="Polar residues" evidence="1">
    <location>
        <begin position="301"/>
        <end position="313"/>
    </location>
</feature>
<accession>A0A9K3GPD3</accession>
<name>A0A9K3GPD3_9EUKA</name>
<sequence>CAALVGVVGRGRDSRGRPPPRTDSGSRASGRDMHYEATVSGAVHALTVLCGESVQRLLSLCEPTPPATHHAMPSNMGMGGDAPHSSMFPLGDLLLSLAPTEGRGQQQGFALELDPDTDEDTLVEVVSKARAWLRCAAAIRGLVPRTLVSIALLPVWCVLDTLCPPKERERDRERERERERESEADSIHTPTNTPKRQTKREKERKKKAAKATPHSVMRDRQERERQRERERVRRITRHVSSLVLGLRGVGDPVIATHARSAVTCLLGRSYCLLGPSFICLSDPLALVFLDTLGTDFDHSRQTPPSHMASQYKGSAQPHGTLRPPTPLPSAALTLIATAAALYPAGPQLQGRVRQALVSLTQGCPNPTVTSHTHMHSHAPSPSASASALHFLATAYVSALPGEVLLE</sequence>
<feature type="compositionally biased region" description="Basic and acidic residues" evidence="1">
    <location>
        <begin position="216"/>
        <end position="232"/>
    </location>
</feature>
<evidence type="ECO:0000313" key="2">
    <source>
        <dbReference type="EMBL" id="GIQ89681.1"/>
    </source>
</evidence>
<gene>
    <name evidence="2" type="ORF">KIPB_012219</name>
</gene>
<comment type="caution">
    <text evidence="2">The sequence shown here is derived from an EMBL/GenBank/DDBJ whole genome shotgun (WGS) entry which is preliminary data.</text>
</comment>
<feature type="compositionally biased region" description="Basic and acidic residues" evidence="1">
    <location>
        <begin position="167"/>
        <end position="186"/>
    </location>
</feature>
<proteinExistence type="predicted"/>
<organism evidence="2 3">
    <name type="scientific">Kipferlia bialata</name>
    <dbReference type="NCBI Taxonomy" id="797122"/>
    <lineage>
        <taxon>Eukaryota</taxon>
        <taxon>Metamonada</taxon>
        <taxon>Carpediemonas-like organisms</taxon>
        <taxon>Kipferlia</taxon>
    </lineage>
</organism>
<keyword evidence="3" id="KW-1185">Reference proteome</keyword>
<protein>
    <submittedName>
        <fullName evidence="2">Uncharacterized protein</fullName>
    </submittedName>
</protein>
<dbReference type="AlphaFoldDB" id="A0A9K3GPD3"/>
<feature type="non-terminal residue" evidence="2">
    <location>
        <position position="406"/>
    </location>
</feature>
<feature type="region of interest" description="Disordered" evidence="1">
    <location>
        <begin position="299"/>
        <end position="326"/>
    </location>
</feature>
<feature type="region of interest" description="Disordered" evidence="1">
    <location>
        <begin position="167"/>
        <end position="232"/>
    </location>
</feature>
<dbReference type="EMBL" id="BDIP01005310">
    <property type="protein sequence ID" value="GIQ89681.1"/>
    <property type="molecule type" value="Genomic_DNA"/>
</dbReference>
<feature type="region of interest" description="Disordered" evidence="1">
    <location>
        <begin position="5"/>
        <end position="32"/>
    </location>
</feature>
<evidence type="ECO:0000313" key="3">
    <source>
        <dbReference type="Proteomes" id="UP000265618"/>
    </source>
</evidence>
<feature type="non-terminal residue" evidence="2">
    <location>
        <position position="1"/>
    </location>
</feature>
<dbReference type="Proteomes" id="UP000265618">
    <property type="component" value="Unassembled WGS sequence"/>
</dbReference>
<reference evidence="2 3" key="1">
    <citation type="journal article" date="2018" name="PLoS ONE">
        <title>The draft genome of Kipferlia bialata reveals reductive genome evolution in fornicate parasites.</title>
        <authorList>
            <person name="Tanifuji G."/>
            <person name="Takabayashi S."/>
            <person name="Kume K."/>
            <person name="Takagi M."/>
            <person name="Nakayama T."/>
            <person name="Kamikawa R."/>
            <person name="Inagaki Y."/>
            <person name="Hashimoto T."/>
        </authorList>
    </citation>
    <scope>NUCLEOTIDE SEQUENCE [LARGE SCALE GENOMIC DNA]</scope>
    <source>
        <strain evidence="2">NY0173</strain>
    </source>
</reference>
<evidence type="ECO:0000256" key="1">
    <source>
        <dbReference type="SAM" id="MobiDB-lite"/>
    </source>
</evidence>
<feature type="compositionally biased region" description="Basic residues" evidence="1">
    <location>
        <begin position="196"/>
        <end position="209"/>
    </location>
</feature>